<feature type="signal peptide" evidence="1">
    <location>
        <begin position="1"/>
        <end position="26"/>
    </location>
</feature>
<dbReference type="AlphaFoldDB" id="A0AAJ2N612"/>
<keyword evidence="1" id="KW-0732">Signal</keyword>
<proteinExistence type="predicted"/>
<dbReference type="EMBL" id="JAVYAA010000005">
    <property type="protein sequence ID" value="MDT8978556.1"/>
    <property type="molecule type" value="Genomic_DNA"/>
</dbReference>
<feature type="chain" id="PRO_5042528140" evidence="1">
    <location>
        <begin position="27"/>
        <end position="224"/>
    </location>
</feature>
<organism evidence="2 3">
    <name type="scientific">Paenibacillus suaedae</name>
    <dbReference type="NCBI Taxonomy" id="3077233"/>
    <lineage>
        <taxon>Bacteria</taxon>
        <taxon>Bacillati</taxon>
        <taxon>Bacillota</taxon>
        <taxon>Bacilli</taxon>
        <taxon>Bacillales</taxon>
        <taxon>Paenibacillaceae</taxon>
        <taxon>Paenibacillus</taxon>
    </lineage>
</organism>
<evidence type="ECO:0000313" key="2">
    <source>
        <dbReference type="EMBL" id="MDT8978556.1"/>
    </source>
</evidence>
<keyword evidence="3" id="KW-1185">Reference proteome</keyword>
<protein>
    <submittedName>
        <fullName evidence="2">Uncharacterized protein</fullName>
    </submittedName>
</protein>
<name>A0AAJ2N612_9BACL</name>
<accession>A0AAJ2N612</accession>
<comment type="caution">
    <text evidence="2">The sequence shown here is derived from an EMBL/GenBank/DDBJ whole genome shotgun (WGS) entry which is preliminary data.</text>
</comment>
<dbReference type="RefSeq" id="WP_072729185.1">
    <property type="nucleotide sequence ID" value="NZ_JAVYAA010000005.1"/>
</dbReference>
<evidence type="ECO:0000313" key="3">
    <source>
        <dbReference type="Proteomes" id="UP001250538"/>
    </source>
</evidence>
<gene>
    <name evidence="2" type="ORF">RQP50_20190</name>
</gene>
<sequence length="224" mass="23655">MYKKIIATVLSVGLIFSSLANSTSFAQSTSAPISFNSSSSSFKITSIKDAASSAHLLEPYISVGSNGLLHLDEKGKEVVPSETYELVSKGVSILNLTIVSGESTVDTAKRLVVPNFNYSSNIKSAFSNTYWWGVAITMTESEAKDFAYSLEQIKDGFATEAAVAGIIGGIIGGPAAWAASAAGAIVALGAGLISRSITHYNNSKGVTLNLHWLPITYYEVTKNQ</sequence>
<evidence type="ECO:0000256" key="1">
    <source>
        <dbReference type="SAM" id="SignalP"/>
    </source>
</evidence>
<dbReference type="Proteomes" id="UP001250538">
    <property type="component" value="Unassembled WGS sequence"/>
</dbReference>
<reference evidence="3" key="1">
    <citation type="submission" date="2023-09" db="EMBL/GenBank/DDBJ databases">
        <title>Paenibacillus sp. chi10 Genome sequencing and assembly.</title>
        <authorList>
            <person name="Kim I."/>
        </authorList>
    </citation>
    <scope>NUCLEOTIDE SEQUENCE [LARGE SCALE GENOMIC DNA]</scope>
    <source>
        <strain evidence="3">chi10</strain>
    </source>
</reference>